<dbReference type="EMBL" id="AFRT01003830">
    <property type="protein sequence ID" value="ELU36267.1"/>
    <property type="molecule type" value="Genomic_DNA"/>
</dbReference>
<dbReference type="STRING" id="983506.L8WHU1"/>
<name>L8WHU1_THACA</name>
<dbReference type="PROSITE" id="PS50294">
    <property type="entry name" value="WD_REPEATS_REGION"/>
    <property type="match status" value="3"/>
</dbReference>
<evidence type="ECO:0000256" key="1">
    <source>
        <dbReference type="ARBA" id="ARBA00022574"/>
    </source>
</evidence>
<feature type="domain" description="Nephrocystin 3-like N-terminal" evidence="5">
    <location>
        <begin position="202"/>
        <end position="358"/>
    </location>
</feature>
<dbReference type="HOGENOM" id="CLU_000288_6_3_1"/>
<gene>
    <name evidence="6" type="ORF">AG1IA_09703</name>
</gene>
<dbReference type="SUPFAM" id="SSF50998">
    <property type="entry name" value="Quinoprotein alcohol dehydrogenase-like"/>
    <property type="match status" value="1"/>
</dbReference>
<dbReference type="SUPFAM" id="SSF50978">
    <property type="entry name" value="WD40 repeat-like"/>
    <property type="match status" value="1"/>
</dbReference>
<evidence type="ECO:0000256" key="3">
    <source>
        <dbReference type="PROSITE-ProRule" id="PRU00221"/>
    </source>
</evidence>
<evidence type="ECO:0000256" key="2">
    <source>
        <dbReference type="ARBA" id="ARBA00022737"/>
    </source>
</evidence>
<dbReference type="Gene3D" id="3.40.50.300">
    <property type="entry name" value="P-loop containing nucleotide triphosphate hydrolases"/>
    <property type="match status" value="1"/>
</dbReference>
<dbReference type="PANTHER" id="PTHR44019:SF8">
    <property type="entry name" value="POC1 CENTRIOLAR PROTEIN HOMOLOG"/>
    <property type="match status" value="1"/>
</dbReference>
<keyword evidence="2" id="KW-0677">Repeat</keyword>
<organism evidence="6 7">
    <name type="scientific">Thanatephorus cucumeris (strain AG1-IA)</name>
    <name type="common">Rice sheath blight fungus</name>
    <name type="synonym">Rhizoctonia solani</name>
    <dbReference type="NCBI Taxonomy" id="983506"/>
    <lineage>
        <taxon>Eukaryota</taxon>
        <taxon>Fungi</taxon>
        <taxon>Dikarya</taxon>
        <taxon>Basidiomycota</taxon>
        <taxon>Agaricomycotina</taxon>
        <taxon>Agaricomycetes</taxon>
        <taxon>Cantharellales</taxon>
        <taxon>Ceratobasidiaceae</taxon>
        <taxon>Rhizoctonia</taxon>
        <taxon>Rhizoctonia solani AG-1</taxon>
    </lineage>
</organism>
<dbReference type="InterPro" id="IPR011047">
    <property type="entry name" value="Quinoprotein_ADH-like_sf"/>
</dbReference>
<dbReference type="SUPFAM" id="SSF52540">
    <property type="entry name" value="P-loop containing nucleoside triphosphate hydrolases"/>
    <property type="match status" value="1"/>
</dbReference>
<dbReference type="Pfam" id="PF24883">
    <property type="entry name" value="NPHP3_N"/>
    <property type="match status" value="1"/>
</dbReference>
<dbReference type="Gene3D" id="2.130.10.10">
    <property type="entry name" value="YVTN repeat-like/Quinoprotein amine dehydrogenase"/>
    <property type="match status" value="3"/>
</dbReference>
<evidence type="ECO:0000259" key="5">
    <source>
        <dbReference type="Pfam" id="PF24883"/>
    </source>
</evidence>
<dbReference type="InterPro" id="IPR027417">
    <property type="entry name" value="P-loop_NTPase"/>
</dbReference>
<dbReference type="OrthoDB" id="538223at2759"/>
<feature type="repeat" description="WD" evidence="3">
    <location>
        <begin position="926"/>
        <end position="967"/>
    </location>
</feature>
<reference evidence="6 7" key="1">
    <citation type="journal article" date="2013" name="Nat. Commun.">
        <title>The evolution and pathogenic mechanisms of the rice sheath blight pathogen.</title>
        <authorList>
            <person name="Zheng A."/>
            <person name="Lin R."/>
            <person name="Xu L."/>
            <person name="Qin P."/>
            <person name="Tang C."/>
            <person name="Ai P."/>
            <person name="Zhang D."/>
            <person name="Liu Y."/>
            <person name="Sun Z."/>
            <person name="Feng H."/>
            <person name="Wang Y."/>
            <person name="Chen Y."/>
            <person name="Liang X."/>
            <person name="Fu R."/>
            <person name="Li Q."/>
            <person name="Zhang J."/>
            <person name="Yu X."/>
            <person name="Xie Z."/>
            <person name="Ding L."/>
            <person name="Guan P."/>
            <person name="Tang J."/>
            <person name="Liang Y."/>
            <person name="Wang S."/>
            <person name="Deng Q."/>
            <person name="Li S."/>
            <person name="Zhu J."/>
            <person name="Wang L."/>
            <person name="Liu H."/>
            <person name="Li P."/>
        </authorList>
    </citation>
    <scope>NUCLEOTIDE SEQUENCE [LARGE SCALE GENOMIC DNA]</scope>
    <source>
        <strain evidence="7">AG-1 IA</strain>
    </source>
</reference>
<proteinExistence type="predicted"/>
<dbReference type="InterPro" id="IPR019775">
    <property type="entry name" value="WD40_repeat_CS"/>
</dbReference>
<feature type="domain" description="Anaphase-promoting complex subunit 4-like WD40" evidence="4">
    <location>
        <begin position="743"/>
        <end position="795"/>
    </location>
</feature>
<dbReference type="Pfam" id="PF12894">
    <property type="entry name" value="ANAPC4_WD40"/>
    <property type="match status" value="1"/>
</dbReference>
<dbReference type="InterPro" id="IPR024977">
    <property type="entry name" value="Apc4-like_WD40_dom"/>
</dbReference>
<dbReference type="PROSITE" id="PS00678">
    <property type="entry name" value="WD_REPEATS_1"/>
    <property type="match status" value="1"/>
</dbReference>
<keyword evidence="1 3" id="KW-0853">WD repeat</keyword>
<dbReference type="PROSITE" id="PS50082">
    <property type="entry name" value="WD_REPEATS_2"/>
    <property type="match status" value="3"/>
</dbReference>
<evidence type="ECO:0000259" key="4">
    <source>
        <dbReference type="Pfam" id="PF12894"/>
    </source>
</evidence>
<dbReference type="InterPro" id="IPR050505">
    <property type="entry name" value="WDR55/POC1"/>
</dbReference>
<evidence type="ECO:0000313" key="6">
    <source>
        <dbReference type="EMBL" id="ELU36267.1"/>
    </source>
</evidence>
<keyword evidence="7" id="KW-1185">Reference proteome</keyword>
<dbReference type="Proteomes" id="UP000011668">
    <property type="component" value="Unassembled WGS sequence"/>
</dbReference>
<dbReference type="InterPro" id="IPR036322">
    <property type="entry name" value="WD40_repeat_dom_sf"/>
</dbReference>
<dbReference type="Pfam" id="PF00400">
    <property type="entry name" value="WD40"/>
    <property type="match status" value="5"/>
</dbReference>
<accession>L8WHU1</accession>
<dbReference type="SMART" id="SM00320">
    <property type="entry name" value="WD40"/>
    <property type="match status" value="8"/>
</dbReference>
<comment type="caution">
    <text evidence="6">The sequence shown here is derived from an EMBL/GenBank/DDBJ whole genome shotgun (WGS) entry which is preliminary data.</text>
</comment>
<protein>
    <submittedName>
        <fullName evidence="6">Peptidase C14</fullName>
    </submittedName>
</protein>
<feature type="repeat" description="WD" evidence="3">
    <location>
        <begin position="883"/>
        <end position="924"/>
    </location>
</feature>
<dbReference type="CDD" id="cd00200">
    <property type="entry name" value="WD40"/>
    <property type="match status" value="1"/>
</dbReference>
<dbReference type="PANTHER" id="PTHR44019">
    <property type="entry name" value="WD REPEAT-CONTAINING PROTEIN 55"/>
    <property type="match status" value="1"/>
</dbReference>
<feature type="repeat" description="WD" evidence="3">
    <location>
        <begin position="799"/>
        <end position="840"/>
    </location>
</feature>
<sequence>MSSTDRISKSNRQRALNWLRKAFCLDSPGPTERAQGVSRLVASLKALSKILGAPDPLRSAATMLLDVFETIETGATDNQQDHKDSMTDLAVSIESATKYFKEERPYRMFSCISGIAKMIENEAARMKISMGPDALIRGPAKAKLDKEEVMQHYRRICSLFQQLKSTRAQQLYPARNAIFDSAFSDTIRRHICTKGTRTQVLDDLAKWASDPDAPSVFWMNGMAGTGKTTIAYTFSQRLEYDDLLVASFFCSRTSPECRDVNRIVPTIAKQLARYSPSFQRGLCDSLGVDPRTRSGITEEFELLLTGPLQEMDRAKIRSQVVVIDGLDECKDREVIGEILEMTFRYASQLPIKFFVTSRPIPEIVRIIGAHPGSSTVMPLHDIETLLVSADIELCLREGLASISPDVSDAVIKLLVEKSGVLFIYAAALLQYVNRRRNGQDRLKSLLETPCSSWSELVDPMYMGILQSASVDNEELWGRESDDIRMVIHMVVLAQEPIHAETIAILSNTNDHRRVEHALSLLLPIIRYSESTRLASTLHMSLQEFVFDQKRSGEYFCNVVEQIPVLARRCFQVMEDQLRMNICDLPSSFVPDDKVEDLQDRIEKNISPALAYVCRNWANHLRLAPQSDEFATTLGDFLSHRLLFWIEVLNLRGELSVGVVALLTAKKWLAVSGASLDTASSRQGLSILIEDSTKFIMDYASTLASQSTPHIYISALALCPRWSTVYTNYWGRARGLLELRGSLIERREMAGVVAAATWKTISSVITLAYSPDGSRIAVGCDDGTVSIRDAYDGTQLTEPLRGRIHRVNSVIFSSDGRHIASGSADCTIQRWDSLNGTLIGSPMKHTDAVVSVSYSPDNQHIASGSGDKVWVWDVSNCTLLLGPLEGHGGLVNFVSFSPDGTLIASASADHTMQLWRFPDGTPASSPFQGHTGGVTYAVFTPDGSRLVSASYDGTIRTWNVLDGSPIGILCQDIGPITSMALSPDGGSIASVTKWGMQIWRVGDEMLVTGPLVGSAGPVKYSPDGTQLISCSLDTVRLWNVREGVLPIPTPSRRFPYPVVSSSFLPDGTCVSLGSGSTNQIYDLSDGTCQVDLNYVAPLASSPSHDSSPDGSYISNTSDGTLRRIVSAADGSVVAGPFDPPPKVWQFSHDSRSIIMGFVDGVVRVQSLGDERHITRLLTTHMNSVQSIAQSPDGSLVASIENERLVGQSLRISNLLLLLLNLQCSDDRDSTSIETYVNPDIYAGWHSREDGWVVNKNGDLLFWFPPDIPSGLTPHTSIVITQFGTLFVPKQNLCIGDQWSQCYIVD</sequence>
<dbReference type="InterPro" id="IPR001680">
    <property type="entry name" value="WD40_rpt"/>
</dbReference>
<dbReference type="InterPro" id="IPR015943">
    <property type="entry name" value="WD40/YVTN_repeat-like_dom_sf"/>
</dbReference>
<evidence type="ECO:0000313" key="7">
    <source>
        <dbReference type="Proteomes" id="UP000011668"/>
    </source>
</evidence>
<dbReference type="InterPro" id="IPR056884">
    <property type="entry name" value="NPHP3-like_N"/>
</dbReference>